<organism evidence="1 2">
    <name type="scientific">Penicillium brevicompactum</name>
    <dbReference type="NCBI Taxonomy" id="5074"/>
    <lineage>
        <taxon>Eukaryota</taxon>
        <taxon>Fungi</taxon>
        <taxon>Dikarya</taxon>
        <taxon>Ascomycota</taxon>
        <taxon>Pezizomycotina</taxon>
        <taxon>Eurotiomycetes</taxon>
        <taxon>Eurotiomycetidae</taxon>
        <taxon>Eurotiales</taxon>
        <taxon>Aspergillaceae</taxon>
        <taxon>Penicillium</taxon>
    </lineage>
</organism>
<sequence length="68" mass="7616">MSGKELKGIDNGSEPFEQLCRSTSDDIICSARVSDARVVVWPRTSCPSHYRRGYTDPSRVAIVDLETR</sequence>
<gene>
    <name evidence="1" type="ORF">N7452_000973</name>
</gene>
<proteinExistence type="predicted"/>
<dbReference type="EMBL" id="JAPZBQ010000001">
    <property type="protein sequence ID" value="KAJ5351999.1"/>
    <property type="molecule type" value="Genomic_DNA"/>
</dbReference>
<protein>
    <submittedName>
        <fullName evidence="1">Uncharacterized protein</fullName>
    </submittedName>
</protein>
<accession>A0A9W9UPM7</accession>
<dbReference type="Proteomes" id="UP001147695">
    <property type="component" value="Unassembled WGS sequence"/>
</dbReference>
<comment type="caution">
    <text evidence="1">The sequence shown here is derived from an EMBL/GenBank/DDBJ whole genome shotgun (WGS) entry which is preliminary data.</text>
</comment>
<name>A0A9W9UPM7_PENBR</name>
<dbReference type="AlphaFoldDB" id="A0A9W9UPM7"/>
<reference evidence="1" key="1">
    <citation type="submission" date="2022-12" db="EMBL/GenBank/DDBJ databases">
        <authorList>
            <person name="Petersen C."/>
        </authorList>
    </citation>
    <scope>NUCLEOTIDE SEQUENCE</scope>
    <source>
        <strain evidence="1">IBT 35673</strain>
    </source>
</reference>
<evidence type="ECO:0000313" key="1">
    <source>
        <dbReference type="EMBL" id="KAJ5351999.1"/>
    </source>
</evidence>
<evidence type="ECO:0000313" key="2">
    <source>
        <dbReference type="Proteomes" id="UP001147695"/>
    </source>
</evidence>
<reference evidence="1" key="2">
    <citation type="journal article" date="2023" name="IMA Fungus">
        <title>Comparative genomic study of the Penicillium genus elucidates a diverse pangenome and 15 lateral gene transfer events.</title>
        <authorList>
            <person name="Petersen C."/>
            <person name="Sorensen T."/>
            <person name="Nielsen M.R."/>
            <person name="Sondergaard T.E."/>
            <person name="Sorensen J.L."/>
            <person name="Fitzpatrick D.A."/>
            <person name="Frisvad J.C."/>
            <person name="Nielsen K.L."/>
        </authorList>
    </citation>
    <scope>NUCLEOTIDE SEQUENCE</scope>
    <source>
        <strain evidence="1">IBT 35673</strain>
    </source>
</reference>